<dbReference type="EMBL" id="JACHDY010000004">
    <property type="protein sequence ID" value="MBB5318480.1"/>
    <property type="molecule type" value="Genomic_DNA"/>
</dbReference>
<gene>
    <name evidence="2" type="ORF">HDF09_003177</name>
</gene>
<proteinExistence type="predicted"/>
<dbReference type="InterPro" id="IPR057601">
    <property type="entry name" value="Oar-like_b-barrel"/>
</dbReference>
<organism evidence="2 3">
    <name type="scientific">Tunturiibacter empetritectus</name>
    <dbReference type="NCBI Taxonomy" id="3069691"/>
    <lineage>
        <taxon>Bacteria</taxon>
        <taxon>Pseudomonadati</taxon>
        <taxon>Acidobacteriota</taxon>
        <taxon>Terriglobia</taxon>
        <taxon>Terriglobales</taxon>
        <taxon>Acidobacteriaceae</taxon>
        <taxon>Tunturiibacter</taxon>
    </lineage>
</organism>
<feature type="domain" description="TonB-dependent transporter Oar-like beta-barrel" evidence="1">
    <location>
        <begin position="4"/>
        <end position="178"/>
    </location>
</feature>
<dbReference type="Pfam" id="PF25183">
    <property type="entry name" value="OMP_b-brl_4"/>
    <property type="match status" value="1"/>
</dbReference>
<keyword evidence="3" id="KW-1185">Reference proteome</keyword>
<evidence type="ECO:0000259" key="1">
    <source>
        <dbReference type="Pfam" id="PF25183"/>
    </source>
</evidence>
<sequence length="185" mass="20538">MAHISGTYALPIGRQRQFFSSVNRFTDAVIGGWSTNYIYTYQSGQPLTISCATATTSDFGCFAPVTTGQSLYAPSRNPTQWLNPNAFLQPAAATQIGQLDYSVLGGRPQQVRGPSWYNLDASVFKNFEIHDTTSLQFRAESFNTLNNPQFAQPGNLNYLNPENFSSITALRNTPRLMQFALKLSF</sequence>
<reference evidence="2" key="1">
    <citation type="submission" date="2020-08" db="EMBL/GenBank/DDBJ databases">
        <title>Genomic Encyclopedia of Type Strains, Phase IV (KMG-V): Genome sequencing to study the core and pangenomes of soil and plant-associated prokaryotes.</title>
        <authorList>
            <person name="Whitman W."/>
        </authorList>
    </citation>
    <scope>NUCLEOTIDE SEQUENCE [LARGE SCALE GENOMIC DNA]</scope>
    <source>
        <strain evidence="2">M8UP27</strain>
    </source>
</reference>
<name>A0A7W8ILA1_9BACT</name>
<protein>
    <recommendedName>
        <fullName evidence="1">TonB-dependent transporter Oar-like beta-barrel domain-containing protein</fullName>
    </recommendedName>
</protein>
<accession>A0A7W8ILA1</accession>
<evidence type="ECO:0000313" key="2">
    <source>
        <dbReference type="EMBL" id="MBB5318480.1"/>
    </source>
</evidence>
<comment type="caution">
    <text evidence="2">The sequence shown here is derived from an EMBL/GenBank/DDBJ whole genome shotgun (WGS) entry which is preliminary data.</text>
</comment>
<dbReference type="AlphaFoldDB" id="A0A7W8ILA1"/>
<dbReference type="Proteomes" id="UP000568106">
    <property type="component" value="Unassembled WGS sequence"/>
</dbReference>
<evidence type="ECO:0000313" key="3">
    <source>
        <dbReference type="Proteomes" id="UP000568106"/>
    </source>
</evidence>